<evidence type="ECO:0000313" key="2">
    <source>
        <dbReference type="EMBL" id="KKN24926.1"/>
    </source>
</evidence>
<organism evidence="2">
    <name type="scientific">marine sediment metagenome</name>
    <dbReference type="NCBI Taxonomy" id="412755"/>
    <lineage>
        <taxon>unclassified sequences</taxon>
        <taxon>metagenomes</taxon>
        <taxon>ecological metagenomes</taxon>
    </lineage>
</organism>
<comment type="caution">
    <text evidence="2">The sequence shown here is derived from an EMBL/GenBank/DDBJ whole genome shotgun (WGS) entry which is preliminary data.</text>
</comment>
<dbReference type="AlphaFoldDB" id="A0A0F9RIV0"/>
<sequence>MEGIHSLDVDIDNLTKDKFQIPLGSGFLAMLSPFMIACEAVKQSGAFLGLWGRQHGKAVQTLTIEDAFQAIKEIEEKDVGILDTAVSALVQLLPLNGRLALTIGLCDLKQSVVRVIQHALGHMVGATPEMALDAHLYELAGSTLLQLNIDEKNKQLCELLGKPPPPAMWKDVHDHVNKSINRIAAHSALPVRLATAIDRCIKLGEIMDSSNKLYEALQEELRAKRAVDEEGEESEPAAKPFREKTDEQRFAEGPLGREILMDRPKDADGDPEIHA</sequence>
<reference evidence="2" key="1">
    <citation type="journal article" date="2015" name="Nature">
        <title>Complex archaea that bridge the gap between prokaryotes and eukaryotes.</title>
        <authorList>
            <person name="Spang A."/>
            <person name="Saw J.H."/>
            <person name="Jorgensen S.L."/>
            <person name="Zaremba-Niedzwiedzka K."/>
            <person name="Martijn J."/>
            <person name="Lind A.E."/>
            <person name="van Eijk R."/>
            <person name="Schleper C."/>
            <person name="Guy L."/>
            <person name="Ettema T.J."/>
        </authorList>
    </citation>
    <scope>NUCLEOTIDE SEQUENCE</scope>
</reference>
<feature type="compositionally biased region" description="Basic and acidic residues" evidence="1">
    <location>
        <begin position="240"/>
        <end position="250"/>
    </location>
</feature>
<name>A0A0F9RIV0_9ZZZZ</name>
<proteinExistence type="predicted"/>
<accession>A0A0F9RIV0</accession>
<evidence type="ECO:0000256" key="1">
    <source>
        <dbReference type="SAM" id="MobiDB-lite"/>
    </source>
</evidence>
<dbReference type="EMBL" id="LAZR01002845">
    <property type="protein sequence ID" value="KKN24926.1"/>
    <property type="molecule type" value="Genomic_DNA"/>
</dbReference>
<gene>
    <name evidence="2" type="ORF">LCGC14_0889960</name>
</gene>
<feature type="compositionally biased region" description="Basic and acidic residues" evidence="1">
    <location>
        <begin position="259"/>
        <end position="275"/>
    </location>
</feature>
<feature type="region of interest" description="Disordered" evidence="1">
    <location>
        <begin position="224"/>
        <end position="275"/>
    </location>
</feature>
<protein>
    <submittedName>
        <fullName evidence="2">Uncharacterized protein</fullName>
    </submittedName>
</protein>